<dbReference type="GO" id="GO:0005524">
    <property type="term" value="F:ATP binding"/>
    <property type="evidence" value="ECO:0007669"/>
    <property type="project" value="InterPro"/>
</dbReference>
<reference evidence="4" key="1">
    <citation type="submission" date="2017-09" db="EMBL/GenBank/DDBJ databases">
        <title>Depth-based differentiation of microbial function through sediment-hosted aquifers and enrichment of novel symbionts in the deep terrestrial subsurface.</title>
        <authorList>
            <person name="Probst A.J."/>
            <person name="Ladd B."/>
            <person name="Jarett J.K."/>
            <person name="Geller-Mcgrath D.E."/>
            <person name="Sieber C.M.K."/>
            <person name="Emerson J.B."/>
            <person name="Anantharaman K."/>
            <person name="Thomas B.C."/>
            <person name="Malmstrom R."/>
            <person name="Stieglmeier M."/>
            <person name="Klingl A."/>
            <person name="Woyke T."/>
            <person name="Ryan C.M."/>
            <person name="Banfield J.F."/>
        </authorList>
    </citation>
    <scope>NUCLEOTIDE SEQUENCE [LARGE SCALE GENOMIC DNA]</scope>
</reference>
<dbReference type="GO" id="GO:0016881">
    <property type="term" value="F:acid-amino acid ligase activity"/>
    <property type="evidence" value="ECO:0007669"/>
    <property type="project" value="InterPro"/>
</dbReference>
<dbReference type="AlphaFoldDB" id="A0A2H0XH01"/>
<dbReference type="InterPro" id="IPR013564">
    <property type="entry name" value="MurT_C"/>
</dbReference>
<name>A0A2H0XH01_UNCKA</name>
<sequence>MLITIIAKVLGNVSKLLRTGAGATWPGHLICKFYPQFLNKSLKKFNNGLVYITGTNGKTTTTSFVARFLTARNLSVVTNSTGANLSGGVASSIVSGFDYLGRSSFCYGIFEIDEGAAPYFLKQCFPDVLVFLNLSRDQLDRYGEPDITLERIVEVLEQASKKVVVIYNPLDEFLTKLPKITKNPNIVYRVIPEEETFIKVNKTAAVMALEGLGFKGDLVRRFVENLGHAFGRGEEITFKNCQVSILLAKNPASFNANLSLVVAEKPQKEFTPIFILNDNIPDGRDVSWIYDIDSALLQKVCKKARDLVFITGTRAWDFSLRLVLAGTSPDSLVVDTEIDTVLNKATSKGGYVTVFPTYSAMLETRKFLLGRKIP</sequence>
<dbReference type="Pfam" id="PF08353">
    <property type="entry name" value="MurT_C"/>
    <property type="match status" value="1"/>
</dbReference>
<evidence type="ECO:0000313" key="4">
    <source>
        <dbReference type="Proteomes" id="UP000230340"/>
    </source>
</evidence>
<dbReference type="PANTHER" id="PTHR23135:SF7">
    <property type="entry name" value="LIPID II ISOGLUTAMINYL SYNTHASE (GLUTAMINE-HYDROLYZING) SUBUNIT MURT"/>
    <property type="match status" value="1"/>
</dbReference>
<dbReference type="Proteomes" id="UP000230340">
    <property type="component" value="Unassembled WGS sequence"/>
</dbReference>
<proteinExistence type="predicted"/>
<gene>
    <name evidence="3" type="ORF">COT49_00145</name>
</gene>
<dbReference type="SUPFAM" id="SSF53623">
    <property type="entry name" value="MurD-like peptide ligases, catalytic domain"/>
    <property type="match status" value="1"/>
</dbReference>
<dbReference type="Pfam" id="PF08245">
    <property type="entry name" value="Mur_ligase_M"/>
    <property type="match status" value="1"/>
</dbReference>
<dbReference type="PANTHER" id="PTHR23135">
    <property type="entry name" value="MUR LIGASE FAMILY MEMBER"/>
    <property type="match status" value="1"/>
</dbReference>
<protein>
    <recommendedName>
        <fullName evidence="5">Lipid II isoglutaminyl synthase (glutamine-hydrolyzing) subunit MurT</fullName>
    </recommendedName>
</protein>
<dbReference type="Gene3D" id="3.40.1190.10">
    <property type="entry name" value="Mur-like, catalytic domain"/>
    <property type="match status" value="1"/>
</dbReference>
<evidence type="ECO:0000313" key="3">
    <source>
        <dbReference type="EMBL" id="PIS23418.1"/>
    </source>
</evidence>
<accession>A0A2H0XH01</accession>
<dbReference type="EMBL" id="PEYT01000002">
    <property type="protein sequence ID" value="PIS23418.1"/>
    <property type="molecule type" value="Genomic_DNA"/>
</dbReference>
<evidence type="ECO:0000259" key="1">
    <source>
        <dbReference type="Pfam" id="PF08245"/>
    </source>
</evidence>
<evidence type="ECO:0008006" key="5">
    <source>
        <dbReference type="Google" id="ProtNLM"/>
    </source>
</evidence>
<feature type="domain" description="Lipid II isoglutaminyl synthase (glutamine-hydrolyzing) subunit MurT C-terminal" evidence="2">
    <location>
        <begin position="247"/>
        <end position="361"/>
    </location>
</feature>
<dbReference type="InterPro" id="IPR036565">
    <property type="entry name" value="Mur-like_cat_sf"/>
</dbReference>
<evidence type="ECO:0000259" key="2">
    <source>
        <dbReference type="Pfam" id="PF08353"/>
    </source>
</evidence>
<organism evidence="3 4">
    <name type="scientific">candidate division WWE3 bacterium CG08_land_8_20_14_0_20_40_13</name>
    <dbReference type="NCBI Taxonomy" id="1975084"/>
    <lineage>
        <taxon>Bacteria</taxon>
        <taxon>Katanobacteria</taxon>
    </lineage>
</organism>
<feature type="domain" description="Mur ligase central" evidence="1">
    <location>
        <begin position="52"/>
        <end position="186"/>
    </location>
</feature>
<comment type="caution">
    <text evidence="3">The sequence shown here is derived from an EMBL/GenBank/DDBJ whole genome shotgun (WGS) entry which is preliminary data.</text>
</comment>
<dbReference type="InterPro" id="IPR013221">
    <property type="entry name" value="Mur_ligase_cen"/>
</dbReference>